<organism evidence="2 3">
    <name type="scientific">Phytophthora fragariaefolia</name>
    <dbReference type="NCBI Taxonomy" id="1490495"/>
    <lineage>
        <taxon>Eukaryota</taxon>
        <taxon>Sar</taxon>
        <taxon>Stramenopiles</taxon>
        <taxon>Oomycota</taxon>
        <taxon>Peronosporomycetes</taxon>
        <taxon>Peronosporales</taxon>
        <taxon>Peronosporaceae</taxon>
        <taxon>Phytophthora</taxon>
    </lineage>
</organism>
<dbReference type="OrthoDB" id="125802at2759"/>
<comment type="caution">
    <text evidence="2">The sequence shown here is derived from an EMBL/GenBank/DDBJ whole genome shotgun (WGS) entry which is preliminary data.</text>
</comment>
<keyword evidence="1" id="KW-0472">Membrane</keyword>
<dbReference type="AlphaFoldDB" id="A0A9W7CRR0"/>
<dbReference type="EMBL" id="BSXT01001123">
    <property type="protein sequence ID" value="GMF38895.1"/>
    <property type="molecule type" value="Genomic_DNA"/>
</dbReference>
<evidence type="ECO:0000313" key="2">
    <source>
        <dbReference type="EMBL" id="GMF38895.1"/>
    </source>
</evidence>
<evidence type="ECO:0000313" key="3">
    <source>
        <dbReference type="Proteomes" id="UP001165121"/>
    </source>
</evidence>
<accession>A0A9W7CRR0</accession>
<keyword evidence="1" id="KW-1133">Transmembrane helix</keyword>
<keyword evidence="1" id="KW-0812">Transmembrane</keyword>
<protein>
    <submittedName>
        <fullName evidence="2">Unnamed protein product</fullName>
    </submittedName>
</protein>
<feature type="transmembrane region" description="Helical" evidence="1">
    <location>
        <begin position="96"/>
        <end position="120"/>
    </location>
</feature>
<keyword evidence="3" id="KW-1185">Reference proteome</keyword>
<sequence length="244" mass="27687">MKELQDHDRKTWLAKAASTSSFTHKVSCNDLRRHFEEQPVPFFSRVCSTNRVAPTPSSLQTPPTILAQAISQASNQERRKSSGEFRVQHNLTFGQAFGALGIPLLAVVIICIVWTTWLIYVSAAPNEAANVLMNTGGYDNGNFWLIVEREPVIKWTSVFGLIVVDVCYLFVFFRIVRFRRTAAGVRKPKCCSDVLQVWSALSRCLSAVKSKLQPIYHFYTDLTDYNAVNRQLYVSFNKLRHCSC</sequence>
<gene>
    <name evidence="2" type="ORF">Pfra01_001137300</name>
</gene>
<name>A0A9W7CRR0_9STRA</name>
<evidence type="ECO:0000256" key="1">
    <source>
        <dbReference type="SAM" id="Phobius"/>
    </source>
</evidence>
<reference evidence="2" key="1">
    <citation type="submission" date="2023-04" db="EMBL/GenBank/DDBJ databases">
        <title>Phytophthora fragariaefolia NBRC 109709.</title>
        <authorList>
            <person name="Ichikawa N."/>
            <person name="Sato H."/>
            <person name="Tonouchi N."/>
        </authorList>
    </citation>
    <scope>NUCLEOTIDE SEQUENCE</scope>
    <source>
        <strain evidence="2">NBRC 109709</strain>
    </source>
</reference>
<proteinExistence type="predicted"/>
<dbReference type="Proteomes" id="UP001165121">
    <property type="component" value="Unassembled WGS sequence"/>
</dbReference>
<feature type="transmembrane region" description="Helical" evidence="1">
    <location>
        <begin position="152"/>
        <end position="176"/>
    </location>
</feature>